<proteinExistence type="predicted"/>
<dbReference type="InterPro" id="IPR025319">
    <property type="entry name" value="DUF4224"/>
</dbReference>
<evidence type="ECO:0000259" key="1">
    <source>
        <dbReference type="Pfam" id="PF13986"/>
    </source>
</evidence>
<protein>
    <submittedName>
        <fullName evidence="2">DUF4224 domain-containing protein</fullName>
    </submittedName>
</protein>
<keyword evidence="3" id="KW-1185">Reference proteome</keyword>
<reference evidence="2 3" key="1">
    <citation type="submission" date="2020-09" db="EMBL/GenBank/DDBJ databases">
        <title>Genome sequences of Mycetohabitans spp.</title>
        <authorList>
            <person name="Carter M.E."/>
            <person name="Carpenter S.C.D."/>
            <person name="Bogdanove A.J."/>
        </authorList>
    </citation>
    <scope>NUCLEOTIDE SEQUENCE [LARGE SCALE GENOMIC DNA]</scope>
    <source>
        <strain evidence="2 3">B12</strain>
    </source>
</reference>
<organism evidence="2 3">
    <name type="scientific">Mycetohabitans rhizoxinica</name>
    <dbReference type="NCBI Taxonomy" id="412963"/>
    <lineage>
        <taxon>Bacteria</taxon>
        <taxon>Pseudomonadati</taxon>
        <taxon>Pseudomonadota</taxon>
        <taxon>Betaproteobacteria</taxon>
        <taxon>Burkholderiales</taxon>
        <taxon>Burkholderiaceae</taxon>
        <taxon>Mycetohabitans</taxon>
    </lineage>
</organism>
<dbReference type="Proteomes" id="UP001493153">
    <property type="component" value="Chromosome"/>
</dbReference>
<dbReference type="Pfam" id="PF13986">
    <property type="entry name" value="DUF4224"/>
    <property type="match status" value="1"/>
</dbReference>
<sequence>MNGPMFLTDEEVSRLTGRKLKGAQISALRLMGVPFFVNATGRAIVTRAAVEGGNHPVAQKPARSWSPKVLKAM</sequence>
<accession>A0ABZ2PXN4</accession>
<name>A0ABZ2PXN4_9BURK</name>
<gene>
    <name evidence="2" type="ORF">IHE29_10700</name>
</gene>
<feature type="domain" description="DUF4224" evidence="1">
    <location>
        <begin position="6"/>
        <end position="49"/>
    </location>
</feature>
<dbReference type="EMBL" id="CP062176">
    <property type="protein sequence ID" value="WXK39708.1"/>
    <property type="molecule type" value="Genomic_DNA"/>
</dbReference>
<evidence type="ECO:0000313" key="2">
    <source>
        <dbReference type="EMBL" id="WXK39708.1"/>
    </source>
</evidence>
<evidence type="ECO:0000313" key="3">
    <source>
        <dbReference type="Proteomes" id="UP001493153"/>
    </source>
</evidence>